<name>A0A8J7CEH7_9BACT</name>
<dbReference type="AlphaFoldDB" id="A0A8J7CEH7"/>
<proteinExistence type="predicted"/>
<evidence type="ECO:0000259" key="3">
    <source>
        <dbReference type="PROSITE" id="PS50110"/>
    </source>
</evidence>
<dbReference type="SMART" id="SM00448">
    <property type="entry name" value="REC"/>
    <property type="match status" value="1"/>
</dbReference>
<dbReference type="EMBL" id="JACXWD010000026">
    <property type="protein sequence ID" value="MBD3868264.1"/>
    <property type="molecule type" value="Genomic_DNA"/>
</dbReference>
<feature type="modified residue" description="4-aspartylphosphate" evidence="2">
    <location>
        <position position="55"/>
    </location>
</feature>
<dbReference type="InterPro" id="IPR011006">
    <property type="entry name" value="CheY-like_superfamily"/>
</dbReference>
<dbReference type="PROSITE" id="PS50110">
    <property type="entry name" value="RESPONSE_REGULATORY"/>
    <property type="match status" value="1"/>
</dbReference>
<reference evidence="4 5" key="1">
    <citation type="submission" date="2020-08" db="EMBL/GenBank/DDBJ databases">
        <title>Acidobacteriota in marine sediments use diverse sulfur dissimilation pathways.</title>
        <authorList>
            <person name="Wasmund K."/>
        </authorList>
    </citation>
    <scope>NUCLEOTIDE SEQUENCE [LARGE SCALE GENOMIC DNA]</scope>
    <source>
        <strain evidence="4">MAG AM4</strain>
    </source>
</reference>
<evidence type="ECO:0000313" key="5">
    <source>
        <dbReference type="Proteomes" id="UP000648239"/>
    </source>
</evidence>
<dbReference type="Proteomes" id="UP000648239">
    <property type="component" value="Unassembled WGS sequence"/>
</dbReference>
<dbReference type="InterPro" id="IPR001789">
    <property type="entry name" value="Sig_transdc_resp-reg_receiver"/>
</dbReference>
<dbReference type="PANTHER" id="PTHR44591">
    <property type="entry name" value="STRESS RESPONSE REGULATOR PROTEIN 1"/>
    <property type="match status" value="1"/>
</dbReference>
<evidence type="ECO:0000313" key="4">
    <source>
        <dbReference type="EMBL" id="MBD3868264.1"/>
    </source>
</evidence>
<dbReference type="Pfam" id="PF00072">
    <property type="entry name" value="Response_reg"/>
    <property type="match status" value="1"/>
</dbReference>
<comment type="caution">
    <text evidence="4">The sequence shown here is derived from an EMBL/GenBank/DDBJ whole genome shotgun (WGS) entry which is preliminary data.</text>
</comment>
<sequence length="130" mass="14347">MTEHRKILVVDDQVEIRELAETILATEGYDLKTAGSGEEALDAVLGESFDLVLLDINMPRMSGWETLRLIRADGGLDDLAVVMFSIKGEIRDKSQGMQLGAVDYITKPFQVDELVSRVRDVFMSLEGAAS</sequence>
<organism evidence="4 5">
    <name type="scientific">Candidatus Polarisedimenticola svalbardensis</name>
    <dbReference type="NCBI Taxonomy" id="2886004"/>
    <lineage>
        <taxon>Bacteria</taxon>
        <taxon>Pseudomonadati</taxon>
        <taxon>Acidobacteriota</taxon>
        <taxon>Candidatus Polarisedimenticolia</taxon>
        <taxon>Candidatus Polarisedimenticolales</taxon>
        <taxon>Candidatus Polarisedimenticolaceae</taxon>
        <taxon>Candidatus Polarisedimenticola</taxon>
    </lineage>
</organism>
<dbReference type="InterPro" id="IPR050595">
    <property type="entry name" value="Bact_response_regulator"/>
</dbReference>
<protein>
    <submittedName>
        <fullName evidence="4">Response regulator</fullName>
    </submittedName>
</protein>
<evidence type="ECO:0000256" key="2">
    <source>
        <dbReference type="PROSITE-ProRule" id="PRU00169"/>
    </source>
</evidence>
<accession>A0A8J7CEH7</accession>
<dbReference type="Gene3D" id="3.40.50.2300">
    <property type="match status" value="1"/>
</dbReference>
<dbReference type="GO" id="GO:0000160">
    <property type="term" value="P:phosphorelay signal transduction system"/>
    <property type="evidence" value="ECO:0007669"/>
    <property type="project" value="InterPro"/>
</dbReference>
<dbReference type="PANTHER" id="PTHR44591:SF3">
    <property type="entry name" value="RESPONSE REGULATORY DOMAIN-CONTAINING PROTEIN"/>
    <property type="match status" value="1"/>
</dbReference>
<gene>
    <name evidence="4" type="ORF">IFK94_09065</name>
</gene>
<evidence type="ECO:0000256" key="1">
    <source>
        <dbReference type="ARBA" id="ARBA00022553"/>
    </source>
</evidence>
<dbReference type="SUPFAM" id="SSF52172">
    <property type="entry name" value="CheY-like"/>
    <property type="match status" value="1"/>
</dbReference>
<dbReference type="CDD" id="cd17574">
    <property type="entry name" value="REC_OmpR"/>
    <property type="match status" value="1"/>
</dbReference>
<keyword evidence="1 2" id="KW-0597">Phosphoprotein</keyword>
<feature type="domain" description="Response regulatory" evidence="3">
    <location>
        <begin position="6"/>
        <end position="122"/>
    </location>
</feature>